<dbReference type="Pfam" id="PF02338">
    <property type="entry name" value="OTU"/>
    <property type="match status" value="1"/>
</dbReference>
<dbReference type="CDD" id="cd22744">
    <property type="entry name" value="OTU"/>
    <property type="match status" value="1"/>
</dbReference>
<organism evidence="3 4">
    <name type="scientific">Physocladia obscura</name>
    <dbReference type="NCBI Taxonomy" id="109957"/>
    <lineage>
        <taxon>Eukaryota</taxon>
        <taxon>Fungi</taxon>
        <taxon>Fungi incertae sedis</taxon>
        <taxon>Chytridiomycota</taxon>
        <taxon>Chytridiomycota incertae sedis</taxon>
        <taxon>Chytridiomycetes</taxon>
        <taxon>Chytridiales</taxon>
        <taxon>Chytriomycetaceae</taxon>
        <taxon>Physocladia</taxon>
    </lineage>
</organism>
<dbReference type="Proteomes" id="UP001211907">
    <property type="component" value="Unassembled WGS sequence"/>
</dbReference>
<sequence>MKRRNDEKAPPPTMTTTSTTKKQKKESKKKKESLPPDVRTLWAKVTSTQAPLPSNRPDDYEPGDSDFEESSLSRTRSVSRSKSSNPPESNDNASNVLNIAPQNPLVRISNTADLTSLPNNLKPSGLVIGDGSCLPRSILLGLTGSQNGYQQLRQSVVQRIAASPLHFEPEILRLYNCSVDDYCARMADNFEFGDVIFIQAAAVVLEVEIQNSNGMLTRTLPLPSPAPPIVPAVPSAPLRNTTIRPGQNPKNRAYVVGVPYEVSYLAESVDAACLEPPPVFRLDGRPAYLFFEVPSWDVMWNGMRQTTRDNHEAAILRNIEKTGKTRDEIALVGSDCCGNTFELPGCFWVSTRCIYGKRLNVVTAGEDTGHSTGLSRRCRGCLANHNTLNQRLRMTFDVEEALRYKAAKLNHNEEWTTKVKPDISFSLVLKVLRNGGFIHLRTQADVNDIRKPLSKAEQAEHLTWIKANVHHGFRTGAELILLTEAGMCMASFDRSDSTKKIDELGQTVVADSWGFNRLSNSLSERAPDRLLREILAGDYAEGDAAFRRRNGGGEPKMLSREWEDAIEKRWDAMSVQERTRMYYEKDRGMPIGEPLQDIRVWTLPEFQRFCRLSANGNGNLVCEVTGVELSPDTWAVDRVVNGVLVGISGEYRNGHCLFMHKRLNDMKEICLFPADGRKVFATVETLILEIRRRNIVQSDHRGVTQIILRDYLNHIRVFRNSGDYRKNMDRLAEKKEGR</sequence>
<comment type="caution">
    <text evidence="3">The sequence shown here is derived from an EMBL/GenBank/DDBJ whole genome shotgun (WGS) entry which is preliminary data.</text>
</comment>
<dbReference type="Gene3D" id="3.90.70.80">
    <property type="match status" value="1"/>
</dbReference>
<proteinExistence type="predicted"/>
<accession>A0AAD5SR02</accession>
<dbReference type="AlphaFoldDB" id="A0AAD5SR02"/>
<feature type="compositionally biased region" description="Basic residues" evidence="1">
    <location>
        <begin position="21"/>
        <end position="31"/>
    </location>
</feature>
<dbReference type="SUPFAM" id="SSF54001">
    <property type="entry name" value="Cysteine proteinases"/>
    <property type="match status" value="1"/>
</dbReference>
<feature type="compositionally biased region" description="Acidic residues" evidence="1">
    <location>
        <begin position="60"/>
        <end position="69"/>
    </location>
</feature>
<gene>
    <name evidence="3" type="ORF">HK100_007339</name>
</gene>
<reference evidence="3" key="1">
    <citation type="submission" date="2020-05" db="EMBL/GenBank/DDBJ databases">
        <title>Phylogenomic resolution of chytrid fungi.</title>
        <authorList>
            <person name="Stajich J.E."/>
            <person name="Amses K."/>
            <person name="Simmons R."/>
            <person name="Seto K."/>
            <person name="Myers J."/>
            <person name="Bonds A."/>
            <person name="Quandt C.A."/>
            <person name="Barry K."/>
            <person name="Liu P."/>
            <person name="Grigoriev I."/>
            <person name="Longcore J.E."/>
            <person name="James T.Y."/>
        </authorList>
    </citation>
    <scope>NUCLEOTIDE SEQUENCE</scope>
    <source>
        <strain evidence="3">JEL0513</strain>
    </source>
</reference>
<protein>
    <recommendedName>
        <fullName evidence="2">OTU domain-containing protein</fullName>
    </recommendedName>
</protein>
<evidence type="ECO:0000259" key="2">
    <source>
        <dbReference type="Pfam" id="PF02338"/>
    </source>
</evidence>
<dbReference type="EMBL" id="JADGJH010003450">
    <property type="protein sequence ID" value="KAJ3090859.1"/>
    <property type="molecule type" value="Genomic_DNA"/>
</dbReference>
<evidence type="ECO:0000313" key="4">
    <source>
        <dbReference type="Proteomes" id="UP001211907"/>
    </source>
</evidence>
<dbReference type="InterPro" id="IPR003323">
    <property type="entry name" value="OTU_dom"/>
</dbReference>
<feature type="compositionally biased region" description="Low complexity" evidence="1">
    <location>
        <begin position="70"/>
        <end position="84"/>
    </location>
</feature>
<keyword evidence="4" id="KW-1185">Reference proteome</keyword>
<evidence type="ECO:0000256" key="1">
    <source>
        <dbReference type="SAM" id="MobiDB-lite"/>
    </source>
</evidence>
<name>A0AAD5SR02_9FUNG</name>
<feature type="compositionally biased region" description="Polar residues" evidence="1">
    <location>
        <begin position="85"/>
        <end position="98"/>
    </location>
</feature>
<feature type="region of interest" description="Disordered" evidence="1">
    <location>
        <begin position="1"/>
        <end position="98"/>
    </location>
</feature>
<evidence type="ECO:0000313" key="3">
    <source>
        <dbReference type="EMBL" id="KAJ3090859.1"/>
    </source>
</evidence>
<feature type="domain" description="OTU" evidence="2">
    <location>
        <begin position="129"/>
        <end position="210"/>
    </location>
</feature>
<dbReference type="InterPro" id="IPR038765">
    <property type="entry name" value="Papain-like_cys_pep_sf"/>
</dbReference>